<evidence type="ECO:0000313" key="6">
    <source>
        <dbReference type="Proteomes" id="UP000663836"/>
    </source>
</evidence>
<dbReference type="Pfam" id="PF13424">
    <property type="entry name" value="TPR_12"/>
    <property type="match status" value="3"/>
</dbReference>
<feature type="repeat" description="TPR" evidence="3">
    <location>
        <begin position="426"/>
        <end position="459"/>
    </location>
</feature>
<keyword evidence="1" id="KW-0677">Repeat</keyword>
<dbReference type="PANTHER" id="PTHR45641:SF19">
    <property type="entry name" value="NEPHROCYSTIN-3"/>
    <property type="match status" value="1"/>
</dbReference>
<dbReference type="Pfam" id="PF13374">
    <property type="entry name" value="TPR_10"/>
    <property type="match status" value="1"/>
</dbReference>
<evidence type="ECO:0000256" key="1">
    <source>
        <dbReference type="ARBA" id="ARBA00022737"/>
    </source>
</evidence>
<feature type="non-terminal residue" evidence="5">
    <location>
        <position position="549"/>
    </location>
</feature>
<dbReference type="EMBL" id="CAJNOT010007375">
    <property type="protein sequence ID" value="CAF1505414.1"/>
    <property type="molecule type" value="Genomic_DNA"/>
</dbReference>
<organism evidence="5 6">
    <name type="scientific">Rotaria sordida</name>
    <dbReference type="NCBI Taxonomy" id="392033"/>
    <lineage>
        <taxon>Eukaryota</taxon>
        <taxon>Metazoa</taxon>
        <taxon>Spiralia</taxon>
        <taxon>Gnathifera</taxon>
        <taxon>Rotifera</taxon>
        <taxon>Eurotatoria</taxon>
        <taxon>Bdelloidea</taxon>
        <taxon>Philodinida</taxon>
        <taxon>Philodinidae</taxon>
        <taxon>Rotaria</taxon>
    </lineage>
</organism>
<dbReference type="SMART" id="SM00028">
    <property type="entry name" value="TPR"/>
    <property type="match status" value="8"/>
</dbReference>
<dbReference type="PROSITE" id="PS50293">
    <property type="entry name" value="TPR_REGION"/>
    <property type="match status" value="1"/>
</dbReference>
<protein>
    <submittedName>
        <fullName evidence="5">Uncharacterized protein</fullName>
    </submittedName>
</protein>
<dbReference type="AlphaFoldDB" id="A0A820A328"/>
<dbReference type="SUPFAM" id="SSF48452">
    <property type="entry name" value="TPR-like"/>
    <property type="match status" value="2"/>
</dbReference>
<dbReference type="InterPro" id="IPR011990">
    <property type="entry name" value="TPR-like_helical_dom_sf"/>
</dbReference>
<accession>A0A820A328</accession>
<dbReference type="Proteomes" id="UP000663864">
    <property type="component" value="Unassembled WGS sequence"/>
</dbReference>
<feature type="repeat" description="TPR" evidence="3">
    <location>
        <begin position="471"/>
        <end position="504"/>
    </location>
</feature>
<dbReference type="PANTHER" id="PTHR45641">
    <property type="entry name" value="TETRATRICOPEPTIDE REPEAT PROTEIN (AFU_ORTHOLOGUE AFUA_6G03870)"/>
    <property type="match status" value="1"/>
</dbReference>
<dbReference type="Gene3D" id="3.90.176.10">
    <property type="entry name" value="Toxin ADP-ribosyltransferase, Chain A, domain 1"/>
    <property type="match status" value="1"/>
</dbReference>
<evidence type="ECO:0000256" key="2">
    <source>
        <dbReference type="ARBA" id="ARBA00022803"/>
    </source>
</evidence>
<keyword evidence="2 3" id="KW-0802">TPR repeat</keyword>
<name>A0A820A328_9BILA</name>
<feature type="repeat" description="TPR" evidence="3">
    <location>
        <begin position="342"/>
        <end position="375"/>
    </location>
</feature>
<feature type="repeat" description="TPR" evidence="3">
    <location>
        <begin position="304"/>
        <end position="337"/>
    </location>
</feature>
<dbReference type="EMBL" id="CAJOBD010012291">
    <property type="protein sequence ID" value="CAF4178837.1"/>
    <property type="molecule type" value="Genomic_DNA"/>
</dbReference>
<reference evidence="5" key="1">
    <citation type="submission" date="2021-02" db="EMBL/GenBank/DDBJ databases">
        <authorList>
            <person name="Nowell W R."/>
        </authorList>
    </citation>
    <scope>NUCLEOTIDE SEQUENCE</scope>
</reference>
<sequence>MTDMLDVSRAHYKSDPIELKKIDDFARDYQSAKATLWYTNDSFVYRLLNRAFRTQDIRVIFTFRFFILDLYTQLGEEAKKTGTSQIKKAFRGQFLPINELETIKNNIGGLISTNTFLSTTTDAQVAFIYSGNGSRLPSHASVVLEINLEMNDKNRSFERPFAAITKHSSKPDEKEILFSMGTIFKIVSVEDFGLIWFANLKIEHEVKECIAKLSTHLRSENMDRITSERTLGDFLRDMGELEKAMEFYQIILEQQRTIDETDSDIGRLYNSIGLLHIDQGDYNGARILFQQAYTIAKSNLSLMPTTLSNLGLVDLNQGRYNRALKNFERARKYEGLPSKMSSKILENISAVYTTKGQYKKARNYLRRALAIDEKYFPPFHFDLACSYSNLASVEMALGNYAVSLDLFEKCLNIYRQSLPSEHHQITNGLNNIGILYSKMGELVRAREYLEQALNIQIVSFEKKKDQHLLIASTLNNLGTLYYEQDNLSAAETTLKRALDIKLGIDGLDVNSHSSFANAYSNLASVQLKQGRFDEALANYERTLRIELQI</sequence>
<comment type="caution">
    <text evidence="5">The sequence shown here is derived from an EMBL/GenBank/DDBJ whole genome shotgun (WGS) entry which is preliminary data.</text>
</comment>
<gene>
    <name evidence="5" type="ORF">JBS370_LOCUS35404</name>
    <name evidence="4" type="ORF">ZHD862_LOCUS37650</name>
</gene>
<evidence type="ECO:0000313" key="5">
    <source>
        <dbReference type="EMBL" id="CAF4178837.1"/>
    </source>
</evidence>
<dbReference type="Proteomes" id="UP000663836">
    <property type="component" value="Unassembled WGS sequence"/>
</dbReference>
<dbReference type="InterPro" id="IPR019734">
    <property type="entry name" value="TPR_rpt"/>
</dbReference>
<dbReference type="Pfam" id="PF13176">
    <property type="entry name" value="TPR_7"/>
    <property type="match status" value="1"/>
</dbReference>
<proteinExistence type="predicted"/>
<dbReference type="Gene3D" id="1.25.40.10">
    <property type="entry name" value="Tetratricopeptide repeat domain"/>
    <property type="match status" value="3"/>
</dbReference>
<dbReference type="SUPFAM" id="SSF56399">
    <property type="entry name" value="ADP-ribosylation"/>
    <property type="match status" value="1"/>
</dbReference>
<feature type="repeat" description="TPR" evidence="3">
    <location>
        <begin position="266"/>
        <end position="299"/>
    </location>
</feature>
<dbReference type="PROSITE" id="PS50005">
    <property type="entry name" value="TPR"/>
    <property type="match status" value="5"/>
</dbReference>
<evidence type="ECO:0000256" key="3">
    <source>
        <dbReference type="PROSITE-ProRule" id="PRU00339"/>
    </source>
</evidence>
<evidence type="ECO:0000313" key="4">
    <source>
        <dbReference type="EMBL" id="CAF1505414.1"/>
    </source>
</evidence>